<feature type="domain" description="WRKY19-like zinc finger" evidence="1">
    <location>
        <begin position="246"/>
        <end position="270"/>
    </location>
</feature>
<reference evidence="2" key="2">
    <citation type="submission" date="2011-02" db="EMBL/GenBank/DDBJ databases">
        <authorList>
            <person name="MacLean D."/>
        </authorList>
    </citation>
    <scope>NUCLEOTIDE SEQUENCE</scope>
</reference>
<dbReference type="PANTHER" id="PTHR31827">
    <property type="entry name" value="EMB|CAB89363.1"/>
    <property type="match status" value="1"/>
</dbReference>
<dbReference type="InterPro" id="IPR056866">
    <property type="entry name" value="Znf_WRKY19"/>
</dbReference>
<accession>F0WKV3</accession>
<dbReference type="HOGENOM" id="CLU_044935_2_1_1"/>
<evidence type="ECO:0000259" key="1">
    <source>
        <dbReference type="Pfam" id="PF24906"/>
    </source>
</evidence>
<dbReference type="EMBL" id="FR824182">
    <property type="protein sequence ID" value="CCA21910.1"/>
    <property type="molecule type" value="Genomic_DNA"/>
</dbReference>
<feature type="domain" description="WRKY19-like zinc finger" evidence="1">
    <location>
        <begin position="175"/>
        <end position="198"/>
    </location>
</feature>
<dbReference type="PANTHER" id="PTHR31827:SF1">
    <property type="entry name" value="EMB|CAB89363.1"/>
    <property type="match status" value="1"/>
</dbReference>
<gene>
    <name evidence="2" type="primary">AlNc14C137G7142</name>
    <name evidence="2" type="ORF">ALNC14_080530</name>
</gene>
<feature type="domain" description="WRKY19-like zinc finger" evidence="1">
    <location>
        <begin position="199"/>
        <end position="222"/>
    </location>
</feature>
<reference evidence="2" key="1">
    <citation type="journal article" date="2011" name="PLoS Biol.">
        <title>Gene gain and loss during evolution of obligate parasitism in the white rust pathogen of Arabidopsis thaliana.</title>
        <authorList>
            <person name="Kemen E."/>
            <person name="Gardiner A."/>
            <person name="Schultz-Larsen T."/>
            <person name="Kemen A.C."/>
            <person name="Balmuth A.L."/>
            <person name="Robert-Seilaniantz A."/>
            <person name="Bailey K."/>
            <person name="Holub E."/>
            <person name="Studholme D.J."/>
            <person name="Maclean D."/>
            <person name="Jones J.D."/>
        </authorList>
    </citation>
    <scope>NUCLEOTIDE SEQUENCE</scope>
</reference>
<dbReference type="Pfam" id="PF24906">
    <property type="entry name" value="Zf_WRKY19"/>
    <property type="match status" value="3"/>
</dbReference>
<name>F0WKV3_9STRA</name>
<organism evidence="2">
    <name type="scientific">Albugo laibachii Nc14</name>
    <dbReference type="NCBI Taxonomy" id="890382"/>
    <lineage>
        <taxon>Eukaryota</taxon>
        <taxon>Sar</taxon>
        <taxon>Stramenopiles</taxon>
        <taxon>Oomycota</taxon>
        <taxon>Peronosporomycetes</taxon>
        <taxon>Albuginales</taxon>
        <taxon>Albuginaceae</taxon>
        <taxon>Albugo</taxon>
    </lineage>
</organism>
<dbReference type="AlphaFoldDB" id="F0WKV3"/>
<evidence type="ECO:0000313" key="2">
    <source>
        <dbReference type="EMBL" id="CCA21910.1"/>
    </source>
</evidence>
<sequence>MPSLPPFASIERPHWLPERVTQTVSDRRSCLPSLITPRTKTIENYNKASTHSSPRQMNVHDLLNGEHNSASNISPREKKARLPSIQSIMKRAERMSTTPVSLSQLHISNQKSVHSPQLGYRNHMMDGHLACEALADLAISSLHRSISNSSASTVSSSGSSLMEDSTPRKRVNYSGKLCGMSDCMKRAKAGGFCIAHGGGLRCSVSECNKHAVSLGLCISHGGGKRCKTDGCSNASRKDGLCWSHGGKRLCEWEGCTKGPKVGGFCWSHGGKLKK</sequence>
<protein>
    <submittedName>
        <fullName evidence="2">Uncharacterized protein AlNc14C137G7142</fullName>
    </submittedName>
</protein>
<proteinExistence type="predicted"/>